<gene>
    <name evidence="1" type="ORF">HX795_30510</name>
</gene>
<proteinExistence type="predicted"/>
<protein>
    <submittedName>
        <fullName evidence="1">Energy transducer TonB</fullName>
    </submittedName>
</protein>
<sequence length="74" mass="8011">MQVVNWLPRTELPFAAPSRPELLQALEPYEAFEVSGEEAAAPVAVVKPTPEARPAVERVKVEVPRPSPVAKPVA</sequence>
<dbReference type="EMBL" id="JACARL010000311">
    <property type="protein sequence ID" value="NWE86456.1"/>
    <property type="molecule type" value="Genomic_DNA"/>
</dbReference>
<reference evidence="1 2" key="1">
    <citation type="submission" date="2020-04" db="EMBL/GenBank/DDBJ databases">
        <title>Molecular characterization of pseudomonads from Agaricus bisporus reveal novel blotch 2 pathogens in Western Europe.</title>
        <authorList>
            <person name="Taparia T."/>
            <person name="Krijger M."/>
            <person name="Haynes E."/>
            <person name="Elpinstone J.G."/>
            <person name="Noble R."/>
            <person name="Van Der Wolf J."/>
        </authorList>
    </citation>
    <scope>NUCLEOTIDE SEQUENCE [LARGE SCALE GENOMIC DNA]</scope>
    <source>
        <strain evidence="1 2">K6002</strain>
    </source>
</reference>
<name>A0A7Y8KEH1_9PSED</name>
<feature type="non-terminal residue" evidence="1">
    <location>
        <position position="74"/>
    </location>
</feature>
<dbReference type="AlphaFoldDB" id="A0A7Y8KEH1"/>
<accession>A0A7Y8KEH1</accession>
<comment type="caution">
    <text evidence="1">The sequence shown here is derived from an EMBL/GenBank/DDBJ whole genome shotgun (WGS) entry which is preliminary data.</text>
</comment>
<organism evidence="1 2">
    <name type="scientific">Pseudomonas edaphica</name>
    <dbReference type="NCBI Taxonomy" id="2006980"/>
    <lineage>
        <taxon>Bacteria</taxon>
        <taxon>Pseudomonadati</taxon>
        <taxon>Pseudomonadota</taxon>
        <taxon>Gammaproteobacteria</taxon>
        <taxon>Pseudomonadales</taxon>
        <taxon>Pseudomonadaceae</taxon>
        <taxon>Pseudomonas</taxon>
    </lineage>
</organism>
<evidence type="ECO:0000313" key="2">
    <source>
        <dbReference type="Proteomes" id="UP000590218"/>
    </source>
</evidence>
<evidence type="ECO:0000313" key="1">
    <source>
        <dbReference type="EMBL" id="NWE86456.1"/>
    </source>
</evidence>
<dbReference type="Proteomes" id="UP000590218">
    <property type="component" value="Unassembled WGS sequence"/>
</dbReference>